<protein>
    <submittedName>
        <fullName evidence="1">Uncharacterized protein</fullName>
    </submittedName>
</protein>
<organism evidence="1 2">
    <name type="scientific">Lentinula guzmanii</name>
    <dbReference type="NCBI Taxonomy" id="2804957"/>
    <lineage>
        <taxon>Eukaryota</taxon>
        <taxon>Fungi</taxon>
        <taxon>Dikarya</taxon>
        <taxon>Basidiomycota</taxon>
        <taxon>Agaricomycotina</taxon>
        <taxon>Agaricomycetes</taxon>
        <taxon>Agaricomycetidae</taxon>
        <taxon>Agaricales</taxon>
        <taxon>Marasmiineae</taxon>
        <taxon>Omphalotaceae</taxon>
        <taxon>Lentinula</taxon>
    </lineage>
</organism>
<accession>A0AA38N300</accession>
<name>A0AA38N300_9AGAR</name>
<comment type="caution">
    <text evidence="1">The sequence shown here is derived from an EMBL/GenBank/DDBJ whole genome shotgun (WGS) entry which is preliminary data.</text>
</comment>
<reference evidence="1" key="1">
    <citation type="submission" date="2022-08" db="EMBL/GenBank/DDBJ databases">
        <authorList>
            <consortium name="DOE Joint Genome Institute"/>
            <person name="Min B."/>
            <person name="Sierra-Patev S."/>
            <person name="Naranjo-Ortiz M."/>
            <person name="Looney B."/>
            <person name="Konkel Z."/>
            <person name="Slot J.C."/>
            <person name="Sakamoto Y."/>
            <person name="Steenwyk J.L."/>
            <person name="Rokas A."/>
            <person name="Carro J."/>
            <person name="Camarero S."/>
            <person name="Ferreira P."/>
            <person name="Molpeceres G."/>
            <person name="Ruiz-duenas F.J."/>
            <person name="Serrano A."/>
            <person name="Henrissat B."/>
            <person name="Drula E."/>
            <person name="Hughes K.W."/>
            <person name="Mata J.L."/>
            <person name="Ishikawa N.K."/>
            <person name="Vargas-Isla R."/>
            <person name="Ushijima S."/>
            <person name="Smith C.A."/>
            <person name="Ahrendt S."/>
            <person name="Andreopoulos W."/>
            <person name="He G."/>
            <person name="LaButti K."/>
            <person name="Lipzen A."/>
            <person name="Ng V."/>
            <person name="Riley R."/>
            <person name="Sandor L."/>
            <person name="Barry K."/>
            <person name="Martinez A.T."/>
            <person name="Xiao Y."/>
            <person name="Gibbons J.G."/>
            <person name="Terashima K."/>
            <person name="Hibbett D.S."/>
            <person name="Grigoriev I.V."/>
        </authorList>
    </citation>
    <scope>NUCLEOTIDE SEQUENCE</scope>
    <source>
        <strain evidence="1">ET3784</strain>
    </source>
</reference>
<dbReference type="EMBL" id="JANVFO010000008">
    <property type="protein sequence ID" value="KAJ3735586.1"/>
    <property type="molecule type" value="Genomic_DNA"/>
</dbReference>
<proteinExistence type="predicted"/>
<evidence type="ECO:0000313" key="1">
    <source>
        <dbReference type="EMBL" id="KAJ3735586.1"/>
    </source>
</evidence>
<sequence>MEYIGLSENDEIVLYVQLSHNGREIYPRIRFPVLTFPWESSTLTARDLYGYATCRSRNTLSHETCYKFRNGFYELPGDGYMTRFPELEITKVRAVKARLSDNNLVFTFEEDRKSGRSKKLLQKFKGKMRGRGGAGPSGS</sequence>
<evidence type="ECO:0000313" key="2">
    <source>
        <dbReference type="Proteomes" id="UP001176059"/>
    </source>
</evidence>
<keyword evidence="2" id="KW-1185">Reference proteome</keyword>
<gene>
    <name evidence="1" type="ORF">DFJ43DRAFT_1136527</name>
</gene>
<dbReference type="AlphaFoldDB" id="A0AA38N300"/>
<reference evidence="1" key="2">
    <citation type="journal article" date="2023" name="Proc. Natl. Acad. Sci. U.S.A.">
        <title>A global phylogenomic analysis of the shiitake genus Lentinula.</title>
        <authorList>
            <person name="Sierra-Patev S."/>
            <person name="Min B."/>
            <person name="Naranjo-Ortiz M."/>
            <person name="Looney B."/>
            <person name="Konkel Z."/>
            <person name="Slot J.C."/>
            <person name="Sakamoto Y."/>
            <person name="Steenwyk J.L."/>
            <person name="Rokas A."/>
            <person name="Carro J."/>
            <person name="Camarero S."/>
            <person name="Ferreira P."/>
            <person name="Molpeceres G."/>
            <person name="Ruiz-Duenas F.J."/>
            <person name="Serrano A."/>
            <person name="Henrissat B."/>
            <person name="Drula E."/>
            <person name="Hughes K.W."/>
            <person name="Mata J.L."/>
            <person name="Ishikawa N.K."/>
            <person name="Vargas-Isla R."/>
            <person name="Ushijima S."/>
            <person name="Smith C.A."/>
            <person name="Donoghue J."/>
            <person name="Ahrendt S."/>
            <person name="Andreopoulos W."/>
            <person name="He G."/>
            <person name="LaButti K."/>
            <person name="Lipzen A."/>
            <person name="Ng V."/>
            <person name="Riley R."/>
            <person name="Sandor L."/>
            <person name="Barry K."/>
            <person name="Martinez A.T."/>
            <person name="Xiao Y."/>
            <person name="Gibbons J.G."/>
            <person name="Terashima K."/>
            <person name="Grigoriev I.V."/>
            <person name="Hibbett D."/>
        </authorList>
    </citation>
    <scope>NUCLEOTIDE SEQUENCE</scope>
    <source>
        <strain evidence="1">ET3784</strain>
    </source>
</reference>
<dbReference type="Proteomes" id="UP001176059">
    <property type="component" value="Unassembled WGS sequence"/>
</dbReference>